<proteinExistence type="predicted"/>
<feature type="compositionally biased region" description="Low complexity" evidence="1">
    <location>
        <begin position="1"/>
        <end position="35"/>
    </location>
</feature>
<dbReference type="AlphaFoldDB" id="A0A8H7V6Q3"/>
<organism evidence="3 4">
    <name type="scientific">Mucor plumbeus</name>
    <dbReference type="NCBI Taxonomy" id="97098"/>
    <lineage>
        <taxon>Eukaryota</taxon>
        <taxon>Fungi</taxon>
        <taxon>Fungi incertae sedis</taxon>
        <taxon>Mucoromycota</taxon>
        <taxon>Mucoromycotina</taxon>
        <taxon>Mucoromycetes</taxon>
        <taxon>Mucorales</taxon>
        <taxon>Mucorineae</taxon>
        <taxon>Mucoraceae</taxon>
        <taxon>Mucor</taxon>
    </lineage>
</organism>
<dbReference type="InterPro" id="IPR001202">
    <property type="entry name" value="WW_dom"/>
</dbReference>
<keyword evidence="4" id="KW-1185">Reference proteome</keyword>
<evidence type="ECO:0000259" key="2">
    <source>
        <dbReference type="PROSITE" id="PS50020"/>
    </source>
</evidence>
<feature type="compositionally biased region" description="Low complexity" evidence="1">
    <location>
        <begin position="100"/>
        <end position="123"/>
    </location>
</feature>
<dbReference type="Proteomes" id="UP000650833">
    <property type="component" value="Unassembled WGS sequence"/>
</dbReference>
<evidence type="ECO:0000256" key="1">
    <source>
        <dbReference type="SAM" id="MobiDB-lite"/>
    </source>
</evidence>
<dbReference type="EMBL" id="JAEPRC010000052">
    <property type="protein sequence ID" value="KAG2212196.1"/>
    <property type="molecule type" value="Genomic_DNA"/>
</dbReference>
<feature type="domain" description="WW" evidence="2">
    <location>
        <begin position="49"/>
        <end position="83"/>
    </location>
</feature>
<protein>
    <recommendedName>
        <fullName evidence="2">WW domain-containing protein</fullName>
    </recommendedName>
</protein>
<dbReference type="SUPFAM" id="SSF51045">
    <property type="entry name" value="WW domain"/>
    <property type="match status" value="1"/>
</dbReference>
<name>A0A8H7V6Q3_9FUNG</name>
<evidence type="ECO:0000313" key="3">
    <source>
        <dbReference type="EMBL" id="KAG2212196.1"/>
    </source>
</evidence>
<gene>
    <name evidence="3" type="ORF">INT46_000397</name>
</gene>
<feature type="region of interest" description="Disordered" evidence="1">
    <location>
        <begin position="80"/>
        <end position="123"/>
    </location>
</feature>
<reference evidence="3" key="1">
    <citation type="submission" date="2020-12" db="EMBL/GenBank/DDBJ databases">
        <title>Metabolic potential, ecology and presence of endohyphal bacteria is reflected in genomic diversity of Mucoromycotina.</title>
        <authorList>
            <person name="Muszewska A."/>
            <person name="Okrasinska A."/>
            <person name="Steczkiewicz K."/>
            <person name="Drgas O."/>
            <person name="Orlowska M."/>
            <person name="Perlinska-Lenart U."/>
            <person name="Aleksandrzak-Piekarczyk T."/>
            <person name="Szatraj K."/>
            <person name="Zielenkiewicz U."/>
            <person name="Pilsyk S."/>
            <person name="Malc E."/>
            <person name="Mieczkowski P."/>
            <person name="Kruszewska J.S."/>
            <person name="Biernat P."/>
            <person name="Pawlowska J."/>
        </authorList>
    </citation>
    <scope>NUCLEOTIDE SEQUENCE</scope>
    <source>
        <strain evidence="3">CBS 226.32</strain>
    </source>
</reference>
<sequence>MGLFSKSKSKSPQPSFQSGPPPYTANTSANNSNYAPPSPPRQPVNSDARALPNGWISQYDPNSHKFFYVYTPTALRQWEHPADKPLGNANRGENASYNNQSQQQQQPYYPQQQQQQQRFYPQQGQFQPQYIQQPQYVQQPQYGRSSGGGMGYGKMAAAGVGGGLLGYMIGDAMFDDHPDTMVENNYYGDQGGGFDQGGFDNGGFDGGFDDGGFDM</sequence>
<dbReference type="OrthoDB" id="2367685at2759"/>
<evidence type="ECO:0000313" key="4">
    <source>
        <dbReference type="Proteomes" id="UP000650833"/>
    </source>
</evidence>
<feature type="region of interest" description="Disordered" evidence="1">
    <location>
        <begin position="1"/>
        <end position="50"/>
    </location>
</feature>
<dbReference type="Gene3D" id="2.20.70.10">
    <property type="match status" value="1"/>
</dbReference>
<accession>A0A8H7V6Q3</accession>
<dbReference type="PROSITE" id="PS50020">
    <property type="entry name" value="WW_DOMAIN_2"/>
    <property type="match status" value="1"/>
</dbReference>
<dbReference type="InterPro" id="IPR036020">
    <property type="entry name" value="WW_dom_sf"/>
</dbReference>
<comment type="caution">
    <text evidence="3">The sequence shown here is derived from an EMBL/GenBank/DDBJ whole genome shotgun (WGS) entry which is preliminary data.</text>
</comment>